<reference evidence="3 4" key="2">
    <citation type="journal article" date="2011" name="BMC Immunol.">
        <title>Comparison of static immersion and intravenous injection systems for exposure of zebrafish embryos to the natural pathogen Edwardsiella tarda.</title>
        <authorList>
            <person name="van Soest J.J."/>
            <person name="Stockhammer O.W."/>
            <person name="Ordas A."/>
            <person name="Bloemberg G.V."/>
            <person name="Spaink H.P."/>
            <person name="Meijer A.H."/>
        </authorList>
    </citation>
    <scope>NUCLEOTIDE SEQUENCE [LARGE SCALE GENOMIC DNA]</scope>
    <source>
        <strain evidence="3 4">FL6-60</strain>
    </source>
</reference>
<keyword evidence="1" id="KW-0175">Coiled coil</keyword>
<keyword evidence="4" id="KW-1185">Reference proteome</keyword>
<dbReference type="SUPFAM" id="SSF56954">
    <property type="entry name" value="Outer membrane efflux proteins (OEP)"/>
    <property type="match status" value="1"/>
</dbReference>
<evidence type="ECO:0000313" key="3">
    <source>
        <dbReference type="EMBL" id="ADM40400.1"/>
    </source>
</evidence>
<organism evidence="3 4">
    <name type="scientific">Edwardsiella tarda (strain FL6-60)</name>
    <dbReference type="NCBI Taxonomy" id="718251"/>
    <lineage>
        <taxon>Bacteria</taxon>
        <taxon>Pseudomonadati</taxon>
        <taxon>Pseudomonadota</taxon>
        <taxon>Gammaproteobacteria</taxon>
        <taxon>Enterobacterales</taxon>
        <taxon>Hafniaceae</taxon>
        <taxon>Edwardsiella</taxon>
    </lineage>
</organism>
<feature type="chain" id="PRO_5002607792" description="TolC family protein" evidence="2">
    <location>
        <begin position="22"/>
        <end position="407"/>
    </location>
</feature>
<reference evidence="4" key="1">
    <citation type="submission" date="2010-08" db="EMBL/GenBank/DDBJ databases">
        <title>Genome comparisons of Edwardsiella bacteria analysed using deep sequencing technology.</title>
        <authorList>
            <person name="van Soest J.J."/>
            <person name="Henkel C.V."/>
            <person name="Jansen H.J."/>
            <person name="van den Hondel C.A.M.J.J."/>
            <person name="Bloemberg G.V."/>
            <person name="Meijer A.H."/>
            <person name="Spaink H.P."/>
        </authorList>
    </citation>
    <scope>NUCLEOTIDE SEQUENCE [LARGE SCALE GENOMIC DNA]</scope>
    <source>
        <strain evidence="4">FL6-60</strain>
    </source>
</reference>
<dbReference type="Proteomes" id="UP000002230">
    <property type="component" value="Chromosome"/>
</dbReference>
<feature type="coiled-coil region" evidence="1">
    <location>
        <begin position="137"/>
        <end position="199"/>
    </location>
</feature>
<sequence>MKIKSLAIILCAIIASPFAQAKQATENYVDFINSVYDQSDMIHIKILELESELLRSKQTNFYYSPKVSAESKYKTDNSRGEIFDSKVMVNSLIYSSSLPERFKEKDSRIRSAELGLLKEKENLYKSTMENLVGIKYYSDLDLKAQKLEREAISLYNQIEGRYLSGIAKASDVEQAKLLIQRIKTESEGINKEIELLKANIELSTGIQYPAQGVYLPDTILNKINSYKADEKKIYNNLDYQLIGEQAESAKFNAQQQDNLMQLSLVAEERYNNRRRVDNDSYAGIQVSVNVFDLDRKVAKQTGMKSYEVLKRRMDFKYKESMAKIRTLQLTSNSNQKEIKGMEDQLNTTSIIIANQKQEYNISQSSYYEMLNTQYDYFSLERRITDMKISETINKISLLQVTGNLLSL</sequence>
<feature type="signal peptide" evidence="2">
    <location>
        <begin position="1"/>
        <end position="21"/>
    </location>
</feature>
<dbReference type="AlphaFoldDB" id="A0A0H3DPD2"/>
<name>A0A0H3DPD2_EDWTF</name>
<evidence type="ECO:0008006" key="5">
    <source>
        <dbReference type="Google" id="ProtNLM"/>
    </source>
</evidence>
<keyword evidence="2" id="KW-0732">Signal</keyword>
<dbReference type="KEGG" id="etd:ETAF_0276"/>
<gene>
    <name evidence="3" type="ordered locus">ETAF_0276</name>
</gene>
<accession>A0A0H3DPD2</accession>
<dbReference type="PATRIC" id="fig|718251.5.peg.285"/>
<dbReference type="GO" id="GO:0015562">
    <property type="term" value="F:efflux transmembrane transporter activity"/>
    <property type="evidence" value="ECO:0007669"/>
    <property type="project" value="InterPro"/>
</dbReference>
<dbReference type="Gene3D" id="1.20.1600.10">
    <property type="entry name" value="Outer membrane efflux proteins (OEP)"/>
    <property type="match status" value="1"/>
</dbReference>
<dbReference type="EMBL" id="CP002154">
    <property type="protein sequence ID" value="ADM40400.1"/>
    <property type="molecule type" value="Genomic_DNA"/>
</dbReference>
<evidence type="ECO:0000256" key="2">
    <source>
        <dbReference type="SAM" id="SignalP"/>
    </source>
</evidence>
<protein>
    <recommendedName>
        <fullName evidence="5">TolC family protein</fullName>
    </recommendedName>
</protein>
<evidence type="ECO:0000256" key="1">
    <source>
        <dbReference type="SAM" id="Coils"/>
    </source>
</evidence>
<evidence type="ECO:0000313" key="4">
    <source>
        <dbReference type="Proteomes" id="UP000002230"/>
    </source>
</evidence>
<proteinExistence type="predicted"/>
<dbReference type="HOGENOM" id="CLU_674151_0_0_6"/>